<dbReference type="Pfam" id="PF04055">
    <property type="entry name" value="Radical_SAM"/>
    <property type="match status" value="1"/>
</dbReference>
<dbReference type="SMART" id="SM00729">
    <property type="entry name" value="Elp3"/>
    <property type="match status" value="1"/>
</dbReference>
<dbReference type="Proteomes" id="UP000287243">
    <property type="component" value="Chromosome"/>
</dbReference>
<dbReference type="InterPro" id="IPR058240">
    <property type="entry name" value="rSAM_sf"/>
</dbReference>
<evidence type="ECO:0000259" key="3">
    <source>
        <dbReference type="PROSITE" id="PS51918"/>
    </source>
</evidence>
<dbReference type="PROSITE" id="PS51918">
    <property type="entry name" value="RADICAL_SAM"/>
    <property type="match status" value="1"/>
</dbReference>
<dbReference type="SFLD" id="SFLDG01082">
    <property type="entry name" value="B12-binding_domain_containing"/>
    <property type="match status" value="1"/>
</dbReference>
<dbReference type="InterPro" id="IPR038135">
    <property type="entry name" value="Methylthiotransferase_N_sf"/>
</dbReference>
<keyword evidence="1" id="KW-0808">Transferase</keyword>
<sequence>MAKNKKIFLRSTYPECTRNLFDTTRFYNYFRENGFQLVRNPSFADVIVLTTCGFDRIKEDRTMRMIRQYYEKYPKKEMIVCGCLASTRRGLGAMFARALIVPVEQYGLFDNIFHPRISLDVIRTNALTRRFFARGRAVVRSYCIHICEGCLNNCTYCDYKEIRSCVKSKPPAEVISEFHDGLKAGYKRIVLLADDCGSYGVDKNTDFAKLLNLLAAFRNKDFRLSINFFEPQRLARLYPAIDKEIIRQKVAEMCIPLQSCSPGILKRMNRHYDVKDVLKIIDDIRRLNPAIHLITHIIYGFPGETRQDLAASFQLADHFDEVNYFCYLDKPEMRAFRLDRKVPRREIWSRTRMIQDEMKKLRRAGRPCPLKMAYTDREIRMLWPAHS</sequence>
<accession>A0A410P751</accession>
<dbReference type="PANTHER" id="PTHR11918">
    <property type="entry name" value="RADICAL SAM PROTEINS"/>
    <property type="match status" value="1"/>
</dbReference>
<evidence type="ECO:0000313" key="5">
    <source>
        <dbReference type="Proteomes" id="UP000287243"/>
    </source>
</evidence>
<dbReference type="Gene3D" id="3.40.50.12160">
    <property type="entry name" value="Methylthiotransferase, N-terminal domain"/>
    <property type="match status" value="1"/>
</dbReference>
<feature type="domain" description="Radical SAM core" evidence="3">
    <location>
        <begin position="136"/>
        <end position="366"/>
    </location>
</feature>
<proteinExistence type="predicted"/>
<dbReference type="PROSITE" id="PS51449">
    <property type="entry name" value="MTTASE_N"/>
    <property type="match status" value="1"/>
</dbReference>
<dbReference type="SUPFAM" id="SSF102114">
    <property type="entry name" value="Radical SAM enzymes"/>
    <property type="match status" value="1"/>
</dbReference>
<dbReference type="SFLD" id="SFLDS00029">
    <property type="entry name" value="Radical_SAM"/>
    <property type="match status" value="1"/>
</dbReference>
<keyword evidence="5" id="KW-1185">Reference proteome</keyword>
<dbReference type="InterPro" id="IPR007197">
    <property type="entry name" value="rSAM"/>
</dbReference>
<name>A0A410P751_VELA1</name>
<feature type="domain" description="MTTase N-terminal" evidence="2">
    <location>
        <begin position="7"/>
        <end position="118"/>
    </location>
</feature>
<evidence type="ECO:0000313" key="4">
    <source>
        <dbReference type="EMBL" id="QAT17784.1"/>
    </source>
</evidence>
<dbReference type="InterPro" id="IPR023404">
    <property type="entry name" value="rSAM_horseshoe"/>
</dbReference>
<dbReference type="GO" id="GO:0046872">
    <property type="term" value="F:metal ion binding"/>
    <property type="evidence" value="ECO:0007669"/>
    <property type="project" value="UniProtKB-KW"/>
</dbReference>
<dbReference type="AlphaFoldDB" id="A0A410P751"/>
<dbReference type="InterPro" id="IPR013848">
    <property type="entry name" value="Methylthiotransferase_N"/>
</dbReference>
<dbReference type="Gene3D" id="3.80.30.20">
    <property type="entry name" value="tm_1862 like domain"/>
    <property type="match status" value="1"/>
</dbReference>
<gene>
    <name evidence="4" type="ORF">BU251_08655</name>
</gene>
<dbReference type="InterPro" id="IPR006638">
    <property type="entry name" value="Elp3/MiaA/NifB-like_rSAM"/>
</dbReference>
<protein>
    <submittedName>
        <fullName evidence="4">Uncharacterized protein</fullName>
    </submittedName>
</protein>
<dbReference type="KEGG" id="vai:BU251_08655"/>
<evidence type="ECO:0000256" key="1">
    <source>
        <dbReference type="ARBA" id="ARBA00022679"/>
    </source>
</evidence>
<evidence type="ECO:0000259" key="2">
    <source>
        <dbReference type="PROSITE" id="PS51449"/>
    </source>
</evidence>
<dbReference type="GO" id="GO:0035598">
    <property type="term" value="F:tRNA (N(6)-L-threonylcarbamoyladenosine(37)-C(2))-methylthiotransferase activity"/>
    <property type="evidence" value="ECO:0007669"/>
    <property type="project" value="TreeGrafter"/>
</dbReference>
<dbReference type="EMBL" id="CP019384">
    <property type="protein sequence ID" value="QAT17784.1"/>
    <property type="molecule type" value="Genomic_DNA"/>
</dbReference>
<dbReference type="RefSeq" id="WP_164908939.1">
    <property type="nucleotide sequence ID" value="NZ_CP019384.1"/>
</dbReference>
<reference evidence="4 5" key="1">
    <citation type="submission" date="2017-01" db="EMBL/GenBank/DDBJ databases">
        <title>First insights into the biology of 'candidatus Vampirococcus archaeovorus'.</title>
        <authorList>
            <person name="Kizina J."/>
            <person name="Jordan S."/>
            <person name="Stueber K."/>
            <person name="Reinhardt R."/>
            <person name="Harder J."/>
        </authorList>
    </citation>
    <scope>NUCLEOTIDE SEQUENCE [LARGE SCALE GENOMIC DNA]</scope>
    <source>
        <strain evidence="4 5">LiM</strain>
    </source>
</reference>
<dbReference type="GO" id="GO:0051539">
    <property type="term" value="F:4 iron, 4 sulfur cluster binding"/>
    <property type="evidence" value="ECO:0007669"/>
    <property type="project" value="UniProtKB-KW"/>
</dbReference>
<organism evidence="4 5">
    <name type="scientific">Velamenicoccus archaeovorus</name>
    <dbReference type="NCBI Taxonomy" id="1930593"/>
    <lineage>
        <taxon>Bacteria</taxon>
        <taxon>Pseudomonadati</taxon>
        <taxon>Candidatus Omnitrophota</taxon>
        <taxon>Candidatus Velamenicoccus</taxon>
    </lineage>
</organism>
<dbReference type="Pfam" id="PF00919">
    <property type="entry name" value="UPF0004"/>
    <property type="match status" value="1"/>
</dbReference>
<dbReference type="PANTHER" id="PTHR11918:SF45">
    <property type="entry name" value="THREONYLCARBAMOYLADENOSINE TRNA METHYLTHIOTRANSFERASE"/>
    <property type="match status" value="1"/>
</dbReference>